<feature type="signal peptide" evidence="1">
    <location>
        <begin position="1"/>
        <end position="15"/>
    </location>
</feature>
<keyword evidence="1" id="KW-0732">Signal</keyword>
<dbReference type="EMBL" id="QXFV01000880">
    <property type="protein sequence ID" value="KAE9022601.1"/>
    <property type="molecule type" value="Genomic_DNA"/>
</dbReference>
<evidence type="ECO:0000313" key="4">
    <source>
        <dbReference type="Proteomes" id="UP000429607"/>
    </source>
</evidence>
<dbReference type="AlphaFoldDB" id="A0A6A3LSL0"/>
<evidence type="ECO:0000313" key="2">
    <source>
        <dbReference type="EMBL" id="KAE9022601.1"/>
    </source>
</evidence>
<comment type="caution">
    <text evidence="2">The sequence shown here is derived from an EMBL/GenBank/DDBJ whole genome shotgun (WGS) entry which is preliminary data.</text>
</comment>
<accession>A0A6A3LSL0</accession>
<reference evidence="2 4" key="1">
    <citation type="submission" date="2018-09" db="EMBL/GenBank/DDBJ databases">
        <title>Genomic investigation of the strawberry pathogen Phytophthora fragariae indicates pathogenicity is determined by transcriptional variation in three key races.</title>
        <authorList>
            <person name="Adams T.M."/>
            <person name="Armitage A.D."/>
            <person name="Sobczyk M.K."/>
            <person name="Bates H.J."/>
            <person name="Dunwell J.M."/>
            <person name="Nellist C.F."/>
            <person name="Harrison R.J."/>
        </authorList>
    </citation>
    <scope>NUCLEOTIDE SEQUENCE [LARGE SCALE GENOMIC DNA]</scope>
    <source>
        <strain evidence="2 4">SCRP249</strain>
        <strain evidence="3 5">SCRP333</strain>
    </source>
</reference>
<dbReference type="EMBL" id="QXFT01000893">
    <property type="protein sequence ID" value="KAE9333714.1"/>
    <property type="molecule type" value="Genomic_DNA"/>
</dbReference>
<keyword evidence="5" id="KW-1185">Reference proteome</keyword>
<feature type="chain" id="PRO_5036164986" description="Secreted protein" evidence="1">
    <location>
        <begin position="16"/>
        <end position="74"/>
    </location>
</feature>
<evidence type="ECO:0008006" key="6">
    <source>
        <dbReference type="Google" id="ProtNLM"/>
    </source>
</evidence>
<protein>
    <recommendedName>
        <fullName evidence="6">Secreted protein</fullName>
    </recommendedName>
</protein>
<sequence>MQSLTSASTSKACAACLLCLVFQRQSSRVATIAATTSKRCQSCYFDYHSPVSIMTCQAVRPVDKQLMPHIPVHG</sequence>
<evidence type="ECO:0000313" key="3">
    <source>
        <dbReference type="EMBL" id="KAE9333714.1"/>
    </source>
</evidence>
<name>A0A6A3LSL0_9STRA</name>
<organism evidence="2 4">
    <name type="scientific">Phytophthora rubi</name>
    <dbReference type="NCBI Taxonomy" id="129364"/>
    <lineage>
        <taxon>Eukaryota</taxon>
        <taxon>Sar</taxon>
        <taxon>Stramenopiles</taxon>
        <taxon>Oomycota</taxon>
        <taxon>Peronosporomycetes</taxon>
        <taxon>Peronosporales</taxon>
        <taxon>Peronosporaceae</taxon>
        <taxon>Phytophthora</taxon>
    </lineage>
</organism>
<dbReference type="Proteomes" id="UP000429607">
    <property type="component" value="Unassembled WGS sequence"/>
</dbReference>
<gene>
    <name evidence="2" type="ORF">PR001_g13113</name>
    <name evidence="3" type="ORF">PR003_g13884</name>
</gene>
<evidence type="ECO:0000313" key="5">
    <source>
        <dbReference type="Proteomes" id="UP000434957"/>
    </source>
</evidence>
<evidence type="ECO:0000256" key="1">
    <source>
        <dbReference type="SAM" id="SignalP"/>
    </source>
</evidence>
<dbReference type="Proteomes" id="UP000434957">
    <property type="component" value="Unassembled WGS sequence"/>
</dbReference>
<proteinExistence type="predicted"/>